<comment type="caution">
    <text evidence="2">The sequence shown here is derived from an EMBL/GenBank/DDBJ whole genome shotgun (WGS) entry which is preliminary data.</text>
</comment>
<sequence>MSDRSAVESSAVPHMDLNIDGMPALESPTTLALARSATHSPRDTIRAPLKKSGNRYESSLFPSLPMKRLRPPTPPDLGEMKETMFSLTSRIDQPVATLPILMAEALPPSTQPMTAFSLRTTVGAGAMATPIYEALARLFSWQKT</sequence>
<protein>
    <submittedName>
        <fullName evidence="2">Uncharacterized protein</fullName>
    </submittedName>
</protein>
<name>A0AAE1PSX3_9EUCA</name>
<evidence type="ECO:0000313" key="3">
    <source>
        <dbReference type="Proteomes" id="UP001292094"/>
    </source>
</evidence>
<organism evidence="2 3">
    <name type="scientific">Petrolisthes manimaculis</name>
    <dbReference type="NCBI Taxonomy" id="1843537"/>
    <lineage>
        <taxon>Eukaryota</taxon>
        <taxon>Metazoa</taxon>
        <taxon>Ecdysozoa</taxon>
        <taxon>Arthropoda</taxon>
        <taxon>Crustacea</taxon>
        <taxon>Multicrustacea</taxon>
        <taxon>Malacostraca</taxon>
        <taxon>Eumalacostraca</taxon>
        <taxon>Eucarida</taxon>
        <taxon>Decapoda</taxon>
        <taxon>Pleocyemata</taxon>
        <taxon>Anomura</taxon>
        <taxon>Galatheoidea</taxon>
        <taxon>Porcellanidae</taxon>
        <taxon>Petrolisthes</taxon>
    </lineage>
</organism>
<feature type="region of interest" description="Disordered" evidence="1">
    <location>
        <begin position="34"/>
        <end position="58"/>
    </location>
</feature>
<dbReference type="EMBL" id="JAWZYT010001232">
    <property type="protein sequence ID" value="KAK4314280.1"/>
    <property type="molecule type" value="Genomic_DNA"/>
</dbReference>
<reference evidence="2" key="1">
    <citation type="submission" date="2023-11" db="EMBL/GenBank/DDBJ databases">
        <title>Genome assemblies of two species of porcelain crab, Petrolisthes cinctipes and Petrolisthes manimaculis (Anomura: Porcellanidae).</title>
        <authorList>
            <person name="Angst P."/>
        </authorList>
    </citation>
    <scope>NUCLEOTIDE SEQUENCE</scope>
    <source>
        <strain evidence="2">PB745_02</strain>
        <tissue evidence="2">Gill</tissue>
    </source>
</reference>
<evidence type="ECO:0000256" key="1">
    <source>
        <dbReference type="SAM" id="MobiDB-lite"/>
    </source>
</evidence>
<dbReference type="AlphaFoldDB" id="A0AAE1PSX3"/>
<keyword evidence="3" id="KW-1185">Reference proteome</keyword>
<dbReference type="Proteomes" id="UP001292094">
    <property type="component" value="Unassembled WGS sequence"/>
</dbReference>
<proteinExistence type="predicted"/>
<evidence type="ECO:0000313" key="2">
    <source>
        <dbReference type="EMBL" id="KAK4314280.1"/>
    </source>
</evidence>
<gene>
    <name evidence="2" type="ORF">Pmani_014431</name>
</gene>
<accession>A0AAE1PSX3</accession>